<organism evidence="1 2">
    <name type="scientific">Prymnesium parvum</name>
    <name type="common">Toxic golden alga</name>
    <dbReference type="NCBI Taxonomy" id="97485"/>
    <lineage>
        <taxon>Eukaryota</taxon>
        <taxon>Haptista</taxon>
        <taxon>Haptophyta</taxon>
        <taxon>Prymnesiophyceae</taxon>
        <taxon>Prymnesiales</taxon>
        <taxon>Prymnesiaceae</taxon>
        <taxon>Prymnesium</taxon>
    </lineage>
</organism>
<dbReference type="EMBL" id="JBGBPQ010000012">
    <property type="protein sequence ID" value="KAL1515049.1"/>
    <property type="molecule type" value="Genomic_DNA"/>
</dbReference>
<gene>
    <name evidence="1" type="ORF">AB1Y20_004114</name>
</gene>
<dbReference type="Proteomes" id="UP001515480">
    <property type="component" value="Unassembled WGS sequence"/>
</dbReference>
<sequence>MLTRKERQVIQGSFWAGSLATAMPLLPNRCCMLLRCCSRPRVLPTGAPADRSDEAERPADGTCARLRTSFAEEHSAGLFPLFAIRASQVMALKHMRSHEELKPRPWNPSDGPLCFVSHQWTARDAPDHTGQQLAVLQHTLAHIHDLMTDPTCNLAHAKPPIAPEDYSRLYVWLDYWSVPQSDGRASERC</sequence>
<proteinExistence type="predicted"/>
<reference evidence="1 2" key="1">
    <citation type="journal article" date="2024" name="Science">
        <title>Giant polyketide synthase enzymes in the biosynthesis of giant marine polyether toxins.</title>
        <authorList>
            <person name="Fallon T.R."/>
            <person name="Shende V.V."/>
            <person name="Wierzbicki I.H."/>
            <person name="Pendleton A.L."/>
            <person name="Watervoot N.F."/>
            <person name="Auber R.P."/>
            <person name="Gonzalez D.J."/>
            <person name="Wisecaver J.H."/>
            <person name="Moore B.S."/>
        </authorList>
    </citation>
    <scope>NUCLEOTIDE SEQUENCE [LARGE SCALE GENOMIC DNA]</scope>
    <source>
        <strain evidence="1 2">12B1</strain>
    </source>
</reference>
<evidence type="ECO:0000313" key="1">
    <source>
        <dbReference type="EMBL" id="KAL1515049.1"/>
    </source>
</evidence>
<comment type="caution">
    <text evidence="1">The sequence shown here is derived from an EMBL/GenBank/DDBJ whole genome shotgun (WGS) entry which is preliminary data.</text>
</comment>
<keyword evidence="2" id="KW-1185">Reference proteome</keyword>
<protein>
    <submittedName>
        <fullName evidence="1">Uncharacterized protein</fullName>
    </submittedName>
</protein>
<dbReference type="AlphaFoldDB" id="A0AB34J905"/>
<evidence type="ECO:0000313" key="2">
    <source>
        <dbReference type="Proteomes" id="UP001515480"/>
    </source>
</evidence>
<name>A0AB34J905_PRYPA</name>
<accession>A0AB34J905</accession>